<dbReference type="InterPro" id="IPR039650">
    <property type="entry name" value="HdrA-like"/>
</dbReference>
<dbReference type="PANTHER" id="PTHR43498">
    <property type="entry name" value="FERREDOXIN:COB-COM HETERODISULFIDE REDUCTASE SUBUNIT A"/>
    <property type="match status" value="1"/>
</dbReference>
<dbReference type="SUPFAM" id="SSF51905">
    <property type="entry name" value="FAD/NAD(P)-binding domain"/>
    <property type="match status" value="1"/>
</dbReference>
<comment type="caution">
    <text evidence="6">The sequence shown here is derived from an EMBL/GenBank/DDBJ whole genome shotgun (WGS) entry which is preliminary data.</text>
</comment>
<evidence type="ECO:0000256" key="3">
    <source>
        <dbReference type="ARBA" id="ARBA00023002"/>
    </source>
</evidence>
<dbReference type="Proteomes" id="UP000504882">
    <property type="component" value="Unassembled WGS sequence"/>
</dbReference>
<evidence type="ECO:0000256" key="4">
    <source>
        <dbReference type="ARBA" id="ARBA00023004"/>
    </source>
</evidence>
<keyword evidence="1" id="KW-0004">4Fe-4S</keyword>
<evidence type="ECO:0000256" key="2">
    <source>
        <dbReference type="ARBA" id="ARBA00022723"/>
    </source>
</evidence>
<accession>A0ABY2DYW1</accession>
<sequence length="483" mass="51285">MINSGSLAETEQHRRRSNVAEQLATSHHDIVIVGGGAAGVAAAIAARRSGLDTVLIEAGPFFGGELVSGLPIDGCLNARGEWIVGGVARQLFDAVESAGSFARAMSDYRQMWAVCVDPEMLKMSIIEALAEARVNPRLYLTSQDVVVRRNRVEGIIAVGKGKRYLITGDVFIDCTGDGQLAVSAGAPFEFGGRAGELQPVSLTYRLTNVDYSKYLDWVAAEPDLFLLAENPALGYAGKREAARAARDGGFPFVALDANGTVLGDAIERGAMDPCTALYLWPTSPARNEVGMNTTRLSGVDGTNPQELSESLSTLTAQINRCIDFCQKNIPGFADARLAGIAPRVGVRETRRVVGEYVLTEEDVVEGKKSDRGVAKGGHHVDIHGEGTAQVRRAVNDGRSYDIPYEALVPKNIKNVLMAGRCLSSTREANGSARVMGTCMATGEAVGVAAAMMVEAGLRDVREVDVATLRSRLTADGAVVDGTN</sequence>
<keyword evidence="5" id="KW-0411">Iron-sulfur</keyword>
<keyword evidence="2" id="KW-0479">Metal-binding</keyword>
<name>A0ABY2DYW1_9MICO</name>
<evidence type="ECO:0000256" key="5">
    <source>
        <dbReference type="ARBA" id="ARBA00023014"/>
    </source>
</evidence>
<evidence type="ECO:0000313" key="6">
    <source>
        <dbReference type="EMBL" id="TDE89676.1"/>
    </source>
</evidence>
<keyword evidence="4" id="KW-0408">Iron</keyword>
<keyword evidence="7" id="KW-1185">Reference proteome</keyword>
<organism evidence="6 7">
    <name type="scientific">Occultella glacieicola</name>
    <dbReference type="NCBI Taxonomy" id="2518684"/>
    <lineage>
        <taxon>Bacteria</taxon>
        <taxon>Bacillati</taxon>
        <taxon>Actinomycetota</taxon>
        <taxon>Actinomycetes</taxon>
        <taxon>Micrococcales</taxon>
        <taxon>Ruaniaceae</taxon>
        <taxon>Occultella</taxon>
    </lineage>
</organism>
<dbReference type="Pfam" id="PF12831">
    <property type="entry name" value="FAD_oxidored"/>
    <property type="match status" value="1"/>
</dbReference>
<protein>
    <submittedName>
        <fullName evidence="6">FAD-dependent oxidoreductase</fullName>
    </submittedName>
</protein>
<gene>
    <name evidence="6" type="ORF">EXU48_19840</name>
</gene>
<dbReference type="PANTHER" id="PTHR43498:SF1">
    <property type="entry name" value="COB--COM HETERODISULFIDE REDUCTASE IRON-SULFUR SUBUNIT A"/>
    <property type="match status" value="1"/>
</dbReference>
<evidence type="ECO:0000313" key="7">
    <source>
        <dbReference type="Proteomes" id="UP000504882"/>
    </source>
</evidence>
<dbReference type="Gene3D" id="3.50.50.60">
    <property type="entry name" value="FAD/NAD(P)-binding domain"/>
    <property type="match status" value="1"/>
</dbReference>
<reference evidence="6 7" key="1">
    <citation type="submission" date="2019-03" db="EMBL/GenBank/DDBJ databases">
        <title>Genomic features of bacteria from cold environments.</title>
        <authorList>
            <person name="Shen L."/>
        </authorList>
    </citation>
    <scope>NUCLEOTIDE SEQUENCE [LARGE SCALE GENOMIC DNA]</scope>
    <source>
        <strain evidence="7">T3246-1</strain>
    </source>
</reference>
<keyword evidence="3" id="KW-0560">Oxidoreductase</keyword>
<dbReference type="EMBL" id="SMNA01000011">
    <property type="protein sequence ID" value="TDE89676.1"/>
    <property type="molecule type" value="Genomic_DNA"/>
</dbReference>
<proteinExistence type="predicted"/>
<evidence type="ECO:0000256" key="1">
    <source>
        <dbReference type="ARBA" id="ARBA00022485"/>
    </source>
</evidence>
<dbReference type="InterPro" id="IPR036188">
    <property type="entry name" value="FAD/NAD-bd_sf"/>
</dbReference>